<evidence type="ECO:0000256" key="8">
    <source>
        <dbReference type="ARBA" id="ARBA00023209"/>
    </source>
</evidence>
<comment type="catalytic activity">
    <reaction evidence="12">
        <text>a 1,2-diacyl-sn-glycero-3-phospho-L-serine + H(+) = a 1,2-diacyl-sn-glycero-3-phosphoethanolamine + CO2</text>
        <dbReference type="Rhea" id="RHEA:20828"/>
        <dbReference type="ChEBI" id="CHEBI:15378"/>
        <dbReference type="ChEBI" id="CHEBI:16526"/>
        <dbReference type="ChEBI" id="CHEBI:57262"/>
        <dbReference type="ChEBI" id="CHEBI:64612"/>
        <dbReference type="EC" id="4.1.1.65"/>
    </reaction>
</comment>
<evidence type="ECO:0000313" key="14">
    <source>
        <dbReference type="Proteomes" id="UP000199445"/>
    </source>
</evidence>
<accession>A0A1I3PSZ8</accession>
<gene>
    <name evidence="12" type="primary">psd</name>
    <name evidence="13" type="ORF">SAMN05216429_101302</name>
</gene>
<feature type="site" description="Cleavage (non-hydrolytic); by autocatalysis" evidence="12">
    <location>
        <begin position="250"/>
        <end position="251"/>
    </location>
</feature>
<comment type="similarity">
    <text evidence="12">Belongs to the phosphatidylserine decarboxylase family. PSD-B subfamily. Prokaryotic type I sub-subfamily.</text>
</comment>
<feature type="active site" description="Schiff-base intermediate with substrate; via pyruvic acid; for decarboxylase activity" evidence="12">
    <location>
        <position position="251"/>
    </location>
</feature>
<feature type="modified residue" description="Pyruvic acid (Ser); by autocatalysis" evidence="12">
    <location>
        <position position="251"/>
    </location>
</feature>
<evidence type="ECO:0000256" key="7">
    <source>
        <dbReference type="ARBA" id="ARBA00023145"/>
    </source>
</evidence>
<feature type="active site" description="Charge relay system; for autoendoproteolytic cleavage activity" evidence="12">
    <location>
        <position position="148"/>
    </location>
</feature>
<evidence type="ECO:0000256" key="11">
    <source>
        <dbReference type="ARBA" id="ARBA00023317"/>
    </source>
</evidence>
<dbReference type="InterPro" id="IPR003817">
    <property type="entry name" value="PS_Dcarbxylase"/>
</dbReference>
<evidence type="ECO:0000256" key="4">
    <source>
        <dbReference type="ARBA" id="ARBA00022793"/>
    </source>
</evidence>
<protein>
    <recommendedName>
        <fullName evidence="12">Phosphatidylserine decarboxylase proenzyme</fullName>
        <ecNumber evidence="12">4.1.1.65</ecNumber>
    </recommendedName>
    <component>
        <recommendedName>
            <fullName evidence="12">Phosphatidylserine decarboxylase alpha chain</fullName>
        </recommendedName>
    </component>
    <component>
        <recommendedName>
            <fullName evidence="12">Phosphatidylserine decarboxylase beta chain</fullName>
        </recommendedName>
    </component>
</protein>
<keyword evidence="8 12" id="KW-0594">Phospholipid biosynthesis</keyword>
<feature type="chain" id="PRO_5023386656" description="Phosphatidylserine decarboxylase beta chain" evidence="12">
    <location>
        <begin position="1"/>
        <end position="250"/>
    </location>
</feature>
<dbReference type="OrthoDB" id="9802030at2"/>
<keyword evidence="6 12" id="KW-0472">Membrane</keyword>
<evidence type="ECO:0000313" key="13">
    <source>
        <dbReference type="EMBL" id="SFJ24673.1"/>
    </source>
</evidence>
<dbReference type="UniPathway" id="UPA00558">
    <property type="reaction ID" value="UER00616"/>
</dbReference>
<dbReference type="Pfam" id="PF02666">
    <property type="entry name" value="PS_Dcarbxylase"/>
    <property type="match status" value="1"/>
</dbReference>
<dbReference type="EC" id="4.1.1.65" evidence="12"/>
<dbReference type="GO" id="GO:0004609">
    <property type="term" value="F:phosphatidylserine decarboxylase activity"/>
    <property type="evidence" value="ECO:0007669"/>
    <property type="project" value="UniProtKB-UniRule"/>
</dbReference>
<evidence type="ECO:0000256" key="5">
    <source>
        <dbReference type="ARBA" id="ARBA00023098"/>
    </source>
</evidence>
<keyword evidence="10 12" id="KW-1208">Phospholipid metabolism</keyword>
<keyword evidence="5 12" id="KW-0443">Lipid metabolism</keyword>
<dbReference type="PANTHER" id="PTHR10067:SF6">
    <property type="entry name" value="PHOSPHATIDYLSERINE DECARBOXYLASE PROENZYME, MITOCHONDRIAL"/>
    <property type="match status" value="1"/>
</dbReference>
<evidence type="ECO:0000256" key="1">
    <source>
        <dbReference type="ARBA" id="ARBA00005189"/>
    </source>
</evidence>
<comment type="pathway">
    <text evidence="1">Lipid metabolism.</text>
</comment>
<dbReference type="AlphaFoldDB" id="A0A1I3PSZ8"/>
<keyword evidence="14" id="KW-1185">Reference proteome</keyword>
<dbReference type="RefSeq" id="WP_091700671.1">
    <property type="nucleotide sequence ID" value="NZ_BMYN01000015.1"/>
</dbReference>
<dbReference type="EMBL" id="FOSC01000001">
    <property type="protein sequence ID" value="SFJ24673.1"/>
    <property type="molecule type" value="Genomic_DNA"/>
</dbReference>
<dbReference type="NCBIfam" id="TIGR00163">
    <property type="entry name" value="PS_decarb"/>
    <property type="match status" value="1"/>
</dbReference>
<dbReference type="InterPro" id="IPR033178">
    <property type="entry name" value="PSD_type1_pro"/>
</dbReference>
<comment type="PTM">
    <text evidence="12">Is synthesized initially as an inactive proenzyme. Formation of the active enzyme involves a self-maturation process in which the active site pyruvoyl group is generated from an internal serine residue via an autocatalytic post-translational modification. Two non-identical subunits are generated from the proenzyme in this reaction, and the pyruvate is formed at the N-terminus of the alpha chain, which is derived from the carboxyl end of the proenzyme. The autoendoproteolytic cleavage occurs by a canonical serine protease mechanism, in which the side chain hydroxyl group of the serine supplies its oxygen atom to form the C-terminus of the beta chain, while the remainder of the serine residue undergoes an oxidative deamination to produce ammonia and the pyruvoyl prosthetic group on the alpha chain. During this reaction, the Ser that is part of the protease active site of the proenzyme becomes the pyruvoyl prosthetic group, which constitutes an essential element of the active site of the mature decarboxylase.</text>
</comment>
<name>A0A1I3PSZ8_9GAMM</name>
<keyword evidence="3 12" id="KW-0444">Lipid biosynthesis</keyword>
<evidence type="ECO:0000256" key="10">
    <source>
        <dbReference type="ARBA" id="ARBA00023264"/>
    </source>
</evidence>
<comment type="subunit">
    <text evidence="12">Heterodimer of a large membrane-associated beta subunit and a small pyruvoyl-containing alpha subunit.</text>
</comment>
<dbReference type="PANTHER" id="PTHR10067">
    <property type="entry name" value="PHOSPHATIDYLSERINE DECARBOXYLASE"/>
    <property type="match status" value="1"/>
</dbReference>
<keyword evidence="11 12" id="KW-0670">Pyruvate</keyword>
<dbReference type="Proteomes" id="UP000199445">
    <property type="component" value="Unassembled WGS sequence"/>
</dbReference>
<evidence type="ECO:0000256" key="6">
    <source>
        <dbReference type="ARBA" id="ARBA00023136"/>
    </source>
</evidence>
<feature type="active site" description="Charge relay system; for autoendoproteolytic cleavage activity" evidence="12">
    <location>
        <position position="91"/>
    </location>
</feature>
<keyword evidence="9 12" id="KW-0456">Lyase</keyword>
<feature type="chain" id="PRO_5023386655" description="Phosphatidylserine decarboxylase alpha chain" evidence="12">
    <location>
        <begin position="251"/>
        <end position="296"/>
    </location>
</feature>
<reference evidence="13 14" key="1">
    <citation type="submission" date="2016-10" db="EMBL/GenBank/DDBJ databases">
        <authorList>
            <person name="de Groot N.N."/>
        </authorList>
    </citation>
    <scope>NUCLEOTIDE SEQUENCE [LARGE SCALE GENOMIC DNA]</scope>
    <source>
        <strain evidence="13 14">IBRC-M 10445</strain>
    </source>
</reference>
<organism evidence="13 14">
    <name type="scientific">Marinobacter persicus</name>
    <dbReference type="NCBI Taxonomy" id="930118"/>
    <lineage>
        <taxon>Bacteria</taxon>
        <taxon>Pseudomonadati</taxon>
        <taxon>Pseudomonadota</taxon>
        <taxon>Gammaproteobacteria</taxon>
        <taxon>Pseudomonadales</taxon>
        <taxon>Marinobacteraceae</taxon>
        <taxon>Marinobacter</taxon>
    </lineage>
</organism>
<comment type="subcellular location">
    <subcellularLocation>
        <location evidence="12">Cell membrane</location>
        <topology evidence="12">Peripheral membrane protein</topology>
    </subcellularLocation>
</comment>
<comment type="function">
    <text evidence="12">Catalyzes the formation of phosphatidylethanolamine (PtdEtn) from phosphatidylserine (PtdSer).</text>
</comment>
<keyword evidence="2 12" id="KW-1003">Cell membrane</keyword>
<comment type="pathway">
    <text evidence="12">Phospholipid metabolism; phosphatidylethanolamine biosynthesis; phosphatidylethanolamine from CDP-diacylglycerol: step 2/2.</text>
</comment>
<dbReference type="GO" id="GO:0005886">
    <property type="term" value="C:plasma membrane"/>
    <property type="evidence" value="ECO:0007669"/>
    <property type="project" value="UniProtKB-SubCell"/>
</dbReference>
<evidence type="ECO:0000256" key="2">
    <source>
        <dbReference type="ARBA" id="ARBA00022475"/>
    </source>
</evidence>
<comment type="cofactor">
    <cofactor evidence="12">
        <name>pyruvate</name>
        <dbReference type="ChEBI" id="CHEBI:15361"/>
    </cofactor>
    <text evidence="12">Binds 1 pyruvoyl group covalently per subunit.</text>
</comment>
<feature type="active site" description="Charge relay system; for autoendoproteolytic cleavage activity" evidence="12">
    <location>
        <position position="251"/>
    </location>
</feature>
<dbReference type="HAMAP" id="MF_00662">
    <property type="entry name" value="PS_decarb_PSD_B_type1"/>
    <property type="match status" value="1"/>
</dbReference>
<evidence type="ECO:0000256" key="12">
    <source>
        <dbReference type="HAMAP-Rule" id="MF_00662"/>
    </source>
</evidence>
<evidence type="ECO:0000256" key="9">
    <source>
        <dbReference type="ARBA" id="ARBA00023239"/>
    </source>
</evidence>
<proteinExistence type="inferred from homology"/>
<dbReference type="InterPro" id="IPR033177">
    <property type="entry name" value="PSD-B"/>
</dbReference>
<keyword evidence="7 12" id="KW-0865">Zymogen</keyword>
<dbReference type="GO" id="GO:0006646">
    <property type="term" value="P:phosphatidylethanolamine biosynthetic process"/>
    <property type="evidence" value="ECO:0007669"/>
    <property type="project" value="UniProtKB-UniRule"/>
</dbReference>
<sequence>MLDKLFVFSQYLTPQLAISHLAGRLADSARASGLRRRVIKWFIGRYGVNMSEAAEPDFTAYPTFNAFFTRALKDGARPIDGGDDVFVSPVDGTISQLGQVNQDRVFQAKGQSFSLFELLGGSPERATPFTDGEFATLYLSPSDYHRIHMPMAGTLKEMVYVPGKLFSVNPTTADNVPNLFARNERVVCIFDTDAGPMALVLVGAMIVGSVETTWAGIVAPNPHQVSHWHYQGDDAPRFEKGEEMGRFRLGSTVIAVMPQGSVQWNREQTASKTVRLGEAFGTLSGLSKSGPIGGES</sequence>
<keyword evidence="4 12" id="KW-0210">Decarboxylase</keyword>
<evidence type="ECO:0000256" key="3">
    <source>
        <dbReference type="ARBA" id="ARBA00022516"/>
    </source>
</evidence>